<keyword evidence="4" id="KW-0804">Transcription</keyword>
<dbReference type="Pfam" id="PF00126">
    <property type="entry name" value="HTH_1"/>
    <property type="match status" value="1"/>
</dbReference>
<evidence type="ECO:0000313" key="6">
    <source>
        <dbReference type="EMBL" id="HJC36013.1"/>
    </source>
</evidence>
<dbReference type="CDD" id="cd05466">
    <property type="entry name" value="PBP2_LTTR_substrate"/>
    <property type="match status" value="1"/>
</dbReference>
<dbReference type="Proteomes" id="UP000823896">
    <property type="component" value="Unassembled WGS sequence"/>
</dbReference>
<dbReference type="PANTHER" id="PTHR30419">
    <property type="entry name" value="HTH-TYPE TRANSCRIPTIONAL REGULATOR YBHD"/>
    <property type="match status" value="1"/>
</dbReference>
<keyword evidence="2" id="KW-0805">Transcription regulation</keyword>
<dbReference type="EMBL" id="DWWM01000015">
    <property type="protein sequence ID" value="HJC36013.1"/>
    <property type="molecule type" value="Genomic_DNA"/>
</dbReference>
<evidence type="ECO:0000256" key="1">
    <source>
        <dbReference type="ARBA" id="ARBA00009437"/>
    </source>
</evidence>
<comment type="caution">
    <text evidence="6">The sequence shown here is derived from an EMBL/GenBank/DDBJ whole genome shotgun (WGS) entry which is preliminary data.</text>
</comment>
<dbReference type="InterPro" id="IPR050950">
    <property type="entry name" value="HTH-type_LysR_regulators"/>
</dbReference>
<feature type="domain" description="HTH lysR-type" evidence="5">
    <location>
        <begin position="1"/>
        <end position="57"/>
    </location>
</feature>
<gene>
    <name evidence="6" type="ORF">H9702_02655</name>
</gene>
<evidence type="ECO:0000256" key="4">
    <source>
        <dbReference type="ARBA" id="ARBA00023163"/>
    </source>
</evidence>
<dbReference type="InterPro" id="IPR036390">
    <property type="entry name" value="WH_DNA-bd_sf"/>
</dbReference>
<dbReference type="SUPFAM" id="SSF53850">
    <property type="entry name" value="Periplasmic binding protein-like II"/>
    <property type="match status" value="1"/>
</dbReference>
<dbReference type="GO" id="GO:0005829">
    <property type="term" value="C:cytosol"/>
    <property type="evidence" value="ECO:0007669"/>
    <property type="project" value="TreeGrafter"/>
</dbReference>
<dbReference type="FunFam" id="1.10.10.10:FF:000001">
    <property type="entry name" value="LysR family transcriptional regulator"/>
    <property type="match status" value="1"/>
</dbReference>
<dbReference type="InterPro" id="IPR005119">
    <property type="entry name" value="LysR_subst-bd"/>
</dbReference>
<dbReference type="Gene3D" id="3.40.190.290">
    <property type="match status" value="1"/>
</dbReference>
<dbReference type="PROSITE" id="PS50931">
    <property type="entry name" value="HTH_LYSR"/>
    <property type="match status" value="1"/>
</dbReference>
<comment type="similarity">
    <text evidence="1">Belongs to the LysR transcriptional regulatory family.</text>
</comment>
<keyword evidence="3" id="KW-0238">DNA-binding</keyword>
<dbReference type="Pfam" id="PF03466">
    <property type="entry name" value="LysR_substrate"/>
    <property type="match status" value="1"/>
</dbReference>
<accession>A0A9D2SUB1</accession>
<protein>
    <submittedName>
        <fullName evidence="6">LysR family transcriptional regulator</fullName>
    </submittedName>
</protein>
<dbReference type="AlphaFoldDB" id="A0A9D2SUB1"/>
<dbReference type="GO" id="GO:0003677">
    <property type="term" value="F:DNA binding"/>
    <property type="evidence" value="ECO:0007669"/>
    <property type="project" value="UniProtKB-KW"/>
</dbReference>
<dbReference type="Gene3D" id="1.10.10.10">
    <property type="entry name" value="Winged helix-like DNA-binding domain superfamily/Winged helix DNA-binding domain"/>
    <property type="match status" value="1"/>
</dbReference>
<dbReference type="PANTHER" id="PTHR30419:SF8">
    <property type="entry name" value="NITROGEN ASSIMILATION TRANSCRIPTIONAL ACTIVATOR-RELATED"/>
    <property type="match status" value="1"/>
</dbReference>
<dbReference type="InterPro" id="IPR036388">
    <property type="entry name" value="WH-like_DNA-bd_sf"/>
</dbReference>
<sequence>MNFMSMEYFITVVHYRNITRAAAHLHITQQTLSAHMSALEKELGCQLLIRRTPLRLTYEGEVFYRYASEIRQRYGEMHEEFADLIKMHRGLLNVGNAYMRGRAIMPSAIPLFQQRFPDMEVRLDERAADSYSTSLLDGELDLAIGQLDEHDPNLEILPFYQEEVIMAVPLHLCEAHSIRSAADVLTLPQIPYLPGEDNDSNGRIGRKYLKQHEMQVKVTARSHLAETTLQLCVGGCGICFCPRILANTVLSPQQKASLRLFSLDIDATYAVSFGLRRSTYHSEAVMGFIDSAREAVKLLQI</sequence>
<reference evidence="6" key="1">
    <citation type="journal article" date="2021" name="PeerJ">
        <title>Extensive microbial diversity within the chicken gut microbiome revealed by metagenomics and culture.</title>
        <authorList>
            <person name="Gilroy R."/>
            <person name="Ravi A."/>
            <person name="Getino M."/>
            <person name="Pursley I."/>
            <person name="Horton D.L."/>
            <person name="Alikhan N.F."/>
            <person name="Baker D."/>
            <person name="Gharbi K."/>
            <person name="Hall N."/>
            <person name="Watson M."/>
            <person name="Adriaenssens E.M."/>
            <person name="Foster-Nyarko E."/>
            <person name="Jarju S."/>
            <person name="Secka A."/>
            <person name="Antonio M."/>
            <person name="Oren A."/>
            <person name="Chaudhuri R.R."/>
            <person name="La Ragione R."/>
            <person name="Hildebrand F."/>
            <person name="Pallen M.J."/>
        </authorList>
    </citation>
    <scope>NUCLEOTIDE SEQUENCE</scope>
    <source>
        <strain evidence="6">CHK187-11901</strain>
    </source>
</reference>
<dbReference type="SUPFAM" id="SSF46785">
    <property type="entry name" value="Winged helix' DNA-binding domain"/>
    <property type="match status" value="1"/>
</dbReference>
<organism evidence="6 7">
    <name type="scientific">Candidatus Merdibacter merdavium</name>
    <dbReference type="NCBI Taxonomy" id="2838692"/>
    <lineage>
        <taxon>Bacteria</taxon>
        <taxon>Bacillati</taxon>
        <taxon>Bacillota</taxon>
        <taxon>Erysipelotrichia</taxon>
        <taxon>Erysipelotrichales</taxon>
        <taxon>Erysipelotrichaceae</taxon>
        <taxon>Merdibacter</taxon>
    </lineage>
</organism>
<evidence type="ECO:0000256" key="3">
    <source>
        <dbReference type="ARBA" id="ARBA00023125"/>
    </source>
</evidence>
<name>A0A9D2SUB1_9FIRM</name>
<dbReference type="PRINTS" id="PR00039">
    <property type="entry name" value="HTHLYSR"/>
</dbReference>
<dbReference type="InterPro" id="IPR000847">
    <property type="entry name" value="LysR_HTH_N"/>
</dbReference>
<dbReference type="GO" id="GO:0003700">
    <property type="term" value="F:DNA-binding transcription factor activity"/>
    <property type="evidence" value="ECO:0007669"/>
    <property type="project" value="InterPro"/>
</dbReference>
<evidence type="ECO:0000313" key="7">
    <source>
        <dbReference type="Proteomes" id="UP000823896"/>
    </source>
</evidence>
<proteinExistence type="inferred from homology"/>
<evidence type="ECO:0000256" key="2">
    <source>
        <dbReference type="ARBA" id="ARBA00023015"/>
    </source>
</evidence>
<evidence type="ECO:0000259" key="5">
    <source>
        <dbReference type="PROSITE" id="PS50931"/>
    </source>
</evidence>
<reference evidence="6" key="2">
    <citation type="submission" date="2021-04" db="EMBL/GenBank/DDBJ databases">
        <authorList>
            <person name="Gilroy R."/>
        </authorList>
    </citation>
    <scope>NUCLEOTIDE SEQUENCE</scope>
    <source>
        <strain evidence="6">CHK187-11901</strain>
    </source>
</reference>